<gene>
    <name evidence="2" type="ORF">EVAR_96294_1</name>
</gene>
<dbReference type="AlphaFoldDB" id="A0A4C1VUZ9"/>
<evidence type="ECO:0000313" key="2">
    <source>
        <dbReference type="EMBL" id="GBP43036.1"/>
    </source>
</evidence>
<dbReference type="Proteomes" id="UP000299102">
    <property type="component" value="Unassembled WGS sequence"/>
</dbReference>
<protein>
    <submittedName>
        <fullName evidence="2">Uncharacterized protein</fullName>
    </submittedName>
</protein>
<proteinExistence type="predicted"/>
<evidence type="ECO:0000256" key="1">
    <source>
        <dbReference type="SAM" id="MobiDB-lite"/>
    </source>
</evidence>
<name>A0A4C1VUZ9_EUMVA</name>
<accession>A0A4C1VUZ9</accession>
<feature type="compositionally biased region" description="Basic and acidic residues" evidence="1">
    <location>
        <begin position="1"/>
        <end position="26"/>
    </location>
</feature>
<dbReference type="EMBL" id="BGZK01000429">
    <property type="protein sequence ID" value="GBP43036.1"/>
    <property type="molecule type" value="Genomic_DNA"/>
</dbReference>
<keyword evidence="3" id="KW-1185">Reference proteome</keyword>
<comment type="caution">
    <text evidence="2">The sequence shown here is derived from an EMBL/GenBank/DDBJ whole genome shotgun (WGS) entry which is preliminary data.</text>
</comment>
<feature type="region of interest" description="Disordered" evidence="1">
    <location>
        <begin position="1"/>
        <end position="45"/>
    </location>
</feature>
<sequence length="130" mass="14895">MKPNRFKKDGKGGKNCIAHDKNVEKIKGKRTTSTPCGRSRSEADELKAKRYPKATVVLGKYDTGRYRTAPAAVRTRVHCSARNCRSETAANNLPRIYNAPRPFLLLPRLRILRRCDAFVTNFTQRRSFRE</sequence>
<evidence type="ECO:0000313" key="3">
    <source>
        <dbReference type="Proteomes" id="UP000299102"/>
    </source>
</evidence>
<organism evidence="2 3">
    <name type="scientific">Eumeta variegata</name>
    <name type="common">Bagworm moth</name>
    <name type="synonym">Eumeta japonica</name>
    <dbReference type="NCBI Taxonomy" id="151549"/>
    <lineage>
        <taxon>Eukaryota</taxon>
        <taxon>Metazoa</taxon>
        <taxon>Ecdysozoa</taxon>
        <taxon>Arthropoda</taxon>
        <taxon>Hexapoda</taxon>
        <taxon>Insecta</taxon>
        <taxon>Pterygota</taxon>
        <taxon>Neoptera</taxon>
        <taxon>Endopterygota</taxon>
        <taxon>Lepidoptera</taxon>
        <taxon>Glossata</taxon>
        <taxon>Ditrysia</taxon>
        <taxon>Tineoidea</taxon>
        <taxon>Psychidae</taxon>
        <taxon>Oiketicinae</taxon>
        <taxon>Eumeta</taxon>
    </lineage>
</organism>
<reference evidence="2 3" key="1">
    <citation type="journal article" date="2019" name="Commun. Biol.">
        <title>The bagworm genome reveals a unique fibroin gene that provides high tensile strength.</title>
        <authorList>
            <person name="Kono N."/>
            <person name="Nakamura H."/>
            <person name="Ohtoshi R."/>
            <person name="Tomita M."/>
            <person name="Numata K."/>
            <person name="Arakawa K."/>
        </authorList>
    </citation>
    <scope>NUCLEOTIDE SEQUENCE [LARGE SCALE GENOMIC DNA]</scope>
</reference>